<evidence type="ECO:0000259" key="9">
    <source>
        <dbReference type="Pfam" id="PF12849"/>
    </source>
</evidence>
<name>A0ABS1CID5_9GAMM</name>
<dbReference type="InterPro" id="IPR050962">
    <property type="entry name" value="Phosphate-bind_PstS"/>
</dbReference>
<reference evidence="10 11" key="1">
    <citation type="journal article" date="2020" name="Microorganisms">
        <title>Osmotic Adaptation and Compatible Solute Biosynthesis of Phototrophic Bacteria as Revealed from Genome Analyses.</title>
        <authorList>
            <person name="Imhoff J.F."/>
            <person name="Rahn T."/>
            <person name="Kunzel S."/>
            <person name="Keller A."/>
            <person name="Neulinger S.C."/>
        </authorList>
    </citation>
    <scope>NUCLEOTIDE SEQUENCE [LARGE SCALE GENOMIC DNA]</scope>
    <source>
        <strain evidence="10 11">DSM 6210</strain>
    </source>
</reference>
<evidence type="ECO:0000256" key="8">
    <source>
        <dbReference type="SAM" id="SignalP"/>
    </source>
</evidence>
<feature type="domain" description="PBP" evidence="9">
    <location>
        <begin position="32"/>
        <end position="323"/>
    </location>
</feature>
<dbReference type="Proteomes" id="UP000748752">
    <property type="component" value="Unassembled WGS sequence"/>
</dbReference>
<keyword evidence="5 7" id="KW-0813">Transport</keyword>
<protein>
    <recommendedName>
        <fullName evidence="4 7">Phosphate-binding protein PstS</fullName>
    </recommendedName>
</protein>
<feature type="signal peptide" evidence="8">
    <location>
        <begin position="1"/>
        <end position="29"/>
    </location>
</feature>
<sequence>MTHARRTLAWLCHLLISASLFGLIATAQADEEDQDALRLLGTGASFPAPLYLRWFRDYYLAHPNVMVDYQSIGSAGGVKDLIGGRVDFAGSDLKLSDKEAAQVPGGVHQLPMAAGAIVVVYNLENVPALTLSREALVGIFSGTVANWNDPAIAATNPDAGLPDMPIVVVARADASGTSYKFTRHLSALSPEFAAAVGTNMKPDWPDALKDRAGLVRSPGNGGVAATVRAVPGSIGYVQYAWGLLPGIAMAALENRAGNVVAPGNAAFNAALTSIMTNPGVPNATDPTGEEAYPIVAVSWLMLRDAYEDPAKLPALKDLIDYAMGPGQAVAEQLGYVRFPEPVIEYVRQQLD</sequence>
<dbReference type="EMBL" id="NRRV01000021">
    <property type="protein sequence ID" value="MBK1631121.1"/>
    <property type="molecule type" value="Genomic_DNA"/>
</dbReference>
<feature type="chain" id="PRO_5046580467" description="Phosphate-binding protein PstS" evidence="8">
    <location>
        <begin position="30"/>
        <end position="351"/>
    </location>
</feature>
<dbReference type="PANTHER" id="PTHR42996">
    <property type="entry name" value="PHOSPHATE-BINDING PROTEIN PSTS"/>
    <property type="match status" value="1"/>
</dbReference>
<proteinExistence type="inferred from homology"/>
<evidence type="ECO:0000256" key="1">
    <source>
        <dbReference type="ARBA" id="ARBA00002841"/>
    </source>
</evidence>
<dbReference type="SUPFAM" id="SSF53850">
    <property type="entry name" value="Periplasmic binding protein-like II"/>
    <property type="match status" value="1"/>
</dbReference>
<organism evidence="10 11">
    <name type="scientific">Thiohalocapsa halophila</name>
    <dbReference type="NCBI Taxonomy" id="69359"/>
    <lineage>
        <taxon>Bacteria</taxon>
        <taxon>Pseudomonadati</taxon>
        <taxon>Pseudomonadota</taxon>
        <taxon>Gammaproteobacteria</taxon>
        <taxon>Chromatiales</taxon>
        <taxon>Chromatiaceae</taxon>
        <taxon>Thiohalocapsa</taxon>
    </lineage>
</organism>
<dbReference type="InterPro" id="IPR005673">
    <property type="entry name" value="ABC_phos-bd_PstS"/>
</dbReference>
<evidence type="ECO:0000256" key="4">
    <source>
        <dbReference type="ARBA" id="ARBA00021889"/>
    </source>
</evidence>
<evidence type="ECO:0000256" key="7">
    <source>
        <dbReference type="PIRNR" id="PIRNR002756"/>
    </source>
</evidence>
<keyword evidence="8" id="KW-0732">Signal</keyword>
<dbReference type="Gene3D" id="3.40.190.10">
    <property type="entry name" value="Periplasmic binding protein-like II"/>
    <property type="match status" value="2"/>
</dbReference>
<evidence type="ECO:0000256" key="6">
    <source>
        <dbReference type="ARBA" id="ARBA00022592"/>
    </source>
</evidence>
<dbReference type="InterPro" id="IPR024370">
    <property type="entry name" value="PBP_domain"/>
</dbReference>
<comment type="caution">
    <text evidence="10">The sequence shown here is derived from an EMBL/GenBank/DDBJ whole genome shotgun (WGS) entry which is preliminary data.</text>
</comment>
<dbReference type="PANTHER" id="PTHR42996:SF1">
    <property type="entry name" value="PHOSPHATE-BINDING PROTEIN PSTS"/>
    <property type="match status" value="1"/>
</dbReference>
<dbReference type="RefSeq" id="WP_200236806.1">
    <property type="nucleotide sequence ID" value="NZ_NRRV01000021.1"/>
</dbReference>
<comment type="subunit">
    <text evidence="3 7">The complex is composed of two ATP-binding proteins (PstB), two transmembrane proteins (PstC and PstA) and a solute-binding protein (PstS).</text>
</comment>
<evidence type="ECO:0000313" key="10">
    <source>
        <dbReference type="EMBL" id="MBK1631121.1"/>
    </source>
</evidence>
<dbReference type="NCBIfam" id="TIGR00975">
    <property type="entry name" value="3a0107s03"/>
    <property type="match status" value="1"/>
</dbReference>
<gene>
    <name evidence="10" type="primary">pstS</name>
    <name evidence="10" type="ORF">CKO31_10275</name>
</gene>
<evidence type="ECO:0000256" key="2">
    <source>
        <dbReference type="ARBA" id="ARBA00008725"/>
    </source>
</evidence>
<comment type="function">
    <text evidence="1 7">Part of the ABC transporter complex PstSACB involved in phosphate import.</text>
</comment>
<comment type="similarity">
    <text evidence="2 7">Belongs to the PstS family.</text>
</comment>
<dbReference type="PIRSF" id="PIRSF002756">
    <property type="entry name" value="PstS"/>
    <property type="match status" value="1"/>
</dbReference>
<keyword evidence="11" id="KW-1185">Reference proteome</keyword>
<dbReference type="CDD" id="cd13565">
    <property type="entry name" value="PBP2_PstS"/>
    <property type="match status" value="1"/>
</dbReference>
<evidence type="ECO:0000256" key="5">
    <source>
        <dbReference type="ARBA" id="ARBA00022448"/>
    </source>
</evidence>
<dbReference type="Pfam" id="PF12849">
    <property type="entry name" value="PBP_like_2"/>
    <property type="match status" value="1"/>
</dbReference>
<keyword evidence="6 7" id="KW-0592">Phosphate transport</keyword>
<evidence type="ECO:0000256" key="3">
    <source>
        <dbReference type="ARBA" id="ARBA00011529"/>
    </source>
</evidence>
<evidence type="ECO:0000313" key="11">
    <source>
        <dbReference type="Proteomes" id="UP000748752"/>
    </source>
</evidence>
<accession>A0ABS1CID5</accession>